<dbReference type="Proteomes" id="UP000179014">
    <property type="component" value="Unassembled WGS sequence"/>
</dbReference>
<dbReference type="CDD" id="cd08547">
    <property type="entry name" value="Type_II_cohesin"/>
    <property type="match status" value="1"/>
</dbReference>
<dbReference type="InterPro" id="IPR008965">
    <property type="entry name" value="CBM2/CBM3_carb-bd_dom_sf"/>
</dbReference>
<gene>
    <name evidence="4" type="ORF">A2118_02480</name>
</gene>
<reference evidence="4 5" key="1">
    <citation type="journal article" date="2016" name="Nat. Commun.">
        <title>Thousands of microbial genomes shed light on interconnected biogeochemical processes in an aquifer system.</title>
        <authorList>
            <person name="Anantharaman K."/>
            <person name="Brown C.T."/>
            <person name="Hug L.A."/>
            <person name="Sharon I."/>
            <person name="Castelle C.J."/>
            <person name="Probst A.J."/>
            <person name="Thomas B.C."/>
            <person name="Singh A."/>
            <person name="Wilkins M.J."/>
            <person name="Karaoz U."/>
            <person name="Brodie E.L."/>
            <person name="Williams K.H."/>
            <person name="Hubbard S.S."/>
            <person name="Banfield J.F."/>
        </authorList>
    </citation>
    <scope>NUCLEOTIDE SEQUENCE [LARGE SCALE GENOMIC DNA]</scope>
</reference>
<dbReference type="EMBL" id="MFKN01000003">
    <property type="protein sequence ID" value="OGG41226.1"/>
    <property type="molecule type" value="Genomic_DNA"/>
</dbReference>
<dbReference type="STRING" id="1798474.A2118_02480"/>
<comment type="caution">
    <text evidence="4">The sequence shown here is derived from an EMBL/GenBank/DDBJ whole genome shotgun (WGS) entry which is preliminary data.</text>
</comment>
<keyword evidence="3" id="KW-0732">Signal</keyword>
<dbReference type="SUPFAM" id="SSF49384">
    <property type="entry name" value="Carbohydrate-binding domain"/>
    <property type="match status" value="1"/>
</dbReference>
<dbReference type="InterPro" id="IPR013783">
    <property type="entry name" value="Ig-like_fold"/>
</dbReference>
<keyword evidence="2" id="KW-0812">Transmembrane</keyword>
<feature type="transmembrane region" description="Helical" evidence="2">
    <location>
        <begin position="467"/>
        <end position="492"/>
    </location>
</feature>
<name>A0A1F6BW97_9BACT</name>
<feature type="signal peptide" evidence="3">
    <location>
        <begin position="1"/>
        <end position="28"/>
    </location>
</feature>
<sequence>MLRHNLSLFSILLAFLIGAFGLAPHASAATLTLSGGSSATIGQTISVPLLVSIEGSEVLNAVSAEVRFPTSLLTLQSISKTGSVMSFWAEEPSYSNNNGTASLQGIVPNPGWKGQAGTVVTFVFKVKASGSATISFSSASVLANDGLGTNILSKTFSKTLSFGDSAPQATSPTPTSGAPLAPVLTSSTHPDPSMWYNDANPLFSWKVPADVTAVRLLYDKNPVSSPSILYSPAINRKQLSDVGDGTYYFHAQFQNANGWGAISHMRFQVDTVPPKAFTIKVVRESSGENPQPILSFETTDATSGIDYYTVTVADAVPIMVTKSHAAQYLLPIEKSGEETIVVHTYDKAGNTITESATLTIVAIESPTITTYSKQLKADEPFTVSGTTYSEADVRITIQNSSGDTETESTTADASGNFSLIWTKHLDAGTFSFIAVAKGASGAMSLPTEPSIFVVAGTPLAQWGSTALGYLLFAFAVVAAIAFVAGVGYILWYRLGHLRRRLKHMTVRSGRGVQYDFERIMDDLHSLATLLHKAKQSRQLTKEEDVILETLKHHLKKMEDDILSRLEQIDDEAGQ</sequence>
<dbReference type="GO" id="GO:0030246">
    <property type="term" value="F:carbohydrate binding"/>
    <property type="evidence" value="ECO:0007669"/>
    <property type="project" value="InterPro"/>
</dbReference>
<dbReference type="Gene3D" id="2.60.40.10">
    <property type="entry name" value="Immunoglobulins"/>
    <property type="match status" value="1"/>
</dbReference>
<evidence type="ECO:0000313" key="4">
    <source>
        <dbReference type="EMBL" id="OGG41226.1"/>
    </source>
</evidence>
<feature type="region of interest" description="Disordered" evidence="1">
    <location>
        <begin position="164"/>
        <end position="184"/>
    </location>
</feature>
<accession>A0A1F6BW97</accession>
<dbReference type="AlphaFoldDB" id="A0A1F6BW97"/>
<evidence type="ECO:0000256" key="1">
    <source>
        <dbReference type="SAM" id="MobiDB-lite"/>
    </source>
</evidence>
<feature type="compositionally biased region" description="Polar residues" evidence="1">
    <location>
        <begin position="164"/>
        <end position="176"/>
    </location>
</feature>
<organism evidence="4 5">
    <name type="scientific">Candidatus Kaiserbacteria bacterium GWA2_50_9</name>
    <dbReference type="NCBI Taxonomy" id="1798474"/>
    <lineage>
        <taxon>Bacteria</taxon>
        <taxon>Candidatus Kaiseribacteriota</taxon>
    </lineage>
</organism>
<evidence type="ECO:0000313" key="5">
    <source>
        <dbReference type="Proteomes" id="UP000179014"/>
    </source>
</evidence>
<evidence type="ECO:0000256" key="3">
    <source>
        <dbReference type="SAM" id="SignalP"/>
    </source>
</evidence>
<keyword evidence="2" id="KW-0472">Membrane</keyword>
<feature type="chain" id="PRO_5009523168" description="Cohesin domain-containing protein" evidence="3">
    <location>
        <begin position="29"/>
        <end position="574"/>
    </location>
</feature>
<evidence type="ECO:0008006" key="6">
    <source>
        <dbReference type="Google" id="ProtNLM"/>
    </source>
</evidence>
<dbReference type="Gene3D" id="2.60.40.680">
    <property type="match status" value="1"/>
</dbReference>
<evidence type="ECO:0000256" key="2">
    <source>
        <dbReference type="SAM" id="Phobius"/>
    </source>
</evidence>
<protein>
    <recommendedName>
        <fullName evidence="6">Cohesin domain-containing protein</fullName>
    </recommendedName>
</protein>
<proteinExistence type="predicted"/>
<keyword evidence="2" id="KW-1133">Transmembrane helix</keyword>